<gene>
    <name evidence="2" type="ORF">g.3434</name>
</gene>
<evidence type="ECO:0000256" key="1">
    <source>
        <dbReference type="SAM" id="MobiDB-lite"/>
    </source>
</evidence>
<feature type="region of interest" description="Disordered" evidence="1">
    <location>
        <begin position="1"/>
        <end position="24"/>
    </location>
</feature>
<proteinExistence type="predicted"/>
<sequence length="156" mass="17242">QNTVSKVSLKNNVTSPQSTQESNQLFNNKPTKLTKVLPCKNVGSLKPQSLSSPKCVHLLIGAFKDGASARHIFDKSSEETNNQETTDLQVSTLCVSENEVEAKENPTSQCGNLSMGHDQDVNSYSTDDDWTTFVREILASIESEHNRSPSRKEQTE</sequence>
<reference evidence="2" key="1">
    <citation type="submission" date="2015-11" db="EMBL/GenBank/DDBJ databases">
        <title>De novo transcriptome assembly of four potential Pierce s Disease insect vectors from Arizona vineyards.</title>
        <authorList>
            <person name="Tassone E.E."/>
        </authorList>
    </citation>
    <scope>NUCLEOTIDE SEQUENCE</scope>
</reference>
<accession>A0A1B6JR62</accession>
<evidence type="ECO:0000313" key="2">
    <source>
        <dbReference type="EMBL" id="JAT01737.1"/>
    </source>
</evidence>
<organism evidence="2">
    <name type="scientific">Homalodisca liturata</name>
    <dbReference type="NCBI Taxonomy" id="320908"/>
    <lineage>
        <taxon>Eukaryota</taxon>
        <taxon>Metazoa</taxon>
        <taxon>Ecdysozoa</taxon>
        <taxon>Arthropoda</taxon>
        <taxon>Hexapoda</taxon>
        <taxon>Insecta</taxon>
        <taxon>Pterygota</taxon>
        <taxon>Neoptera</taxon>
        <taxon>Paraneoptera</taxon>
        <taxon>Hemiptera</taxon>
        <taxon>Auchenorrhyncha</taxon>
        <taxon>Membracoidea</taxon>
        <taxon>Cicadellidae</taxon>
        <taxon>Cicadellinae</taxon>
        <taxon>Proconiini</taxon>
        <taxon>Homalodisca</taxon>
    </lineage>
</organism>
<dbReference type="EMBL" id="GECU01005970">
    <property type="protein sequence ID" value="JAT01737.1"/>
    <property type="molecule type" value="Transcribed_RNA"/>
</dbReference>
<protein>
    <submittedName>
        <fullName evidence="2">Uncharacterized protein</fullName>
    </submittedName>
</protein>
<feature type="non-terminal residue" evidence="2">
    <location>
        <position position="1"/>
    </location>
</feature>
<name>A0A1B6JR62_9HEMI</name>
<dbReference type="AlphaFoldDB" id="A0A1B6JR62"/>